<proteinExistence type="predicted"/>
<evidence type="ECO:0000313" key="2">
    <source>
        <dbReference type="Proteomes" id="UP000287527"/>
    </source>
</evidence>
<dbReference type="InterPro" id="IPR014710">
    <property type="entry name" value="RmlC-like_jellyroll"/>
</dbReference>
<sequence>MINSTKPVSFFDSISHLVNISPESRQVLLSHMIKEKLPKGYVLVPMGGICRNLHYLEKGLTRTFYIKDNKEVTERFCVENSFTCSMTGYLTNTPDIRQIELLESSTIWSMPYTQLEKLYDAHHDIERLGRQLITQDLITLNQRLTDIQFMTAQERYSKFISVNPSLSQRISLGHISSYLGITQETLSRIRSKAV</sequence>
<dbReference type="Gene3D" id="2.60.120.10">
    <property type="entry name" value="Jelly Rolls"/>
    <property type="match status" value="1"/>
</dbReference>
<reference evidence="1 2" key="1">
    <citation type="submission" date="2019-01" db="EMBL/GenBank/DDBJ databases">
        <title>Flavobacterium sp. nov.,isolated from freshwater.</title>
        <authorList>
            <person name="Zhang R."/>
            <person name="Du Z.-J."/>
        </authorList>
    </citation>
    <scope>NUCLEOTIDE SEQUENCE [LARGE SCALE GENOMIC DNA]</scope>
    <source>
        <strain evidence="1 2">1E403</strain>
    </source>
</reference>
<dbReference type="Proteomes" id="UP000287527">
    <property type="component" value="Unassembled WGS sequence"/>
</dbReference>
<dbReference type="AlphaFoldDB" id="A0A444HB40"/>
<keyword evidence="2" id="KW-1185">Reference proteome</keyword>
<dbReference type="SUPFAM" id="SSF51206">
    <property type="entry name" value="cAMP-binding domain-like"/>
    <property type="match status" value="1"/>
</dbReference>
<gene>
    <name evidence="1" type="ORF">EPI11_09275</name>
</gene>
<name>A0A444HB40_9FLAO</name>
<protein>
    <submittedName>
        <fullName evidence="1">Crp/Fnr family transcriptional regulator</fullName>
    </submittedName>
</protein>
<dbReference type="RefSeq" id="WP_128389685.1">
    <property type="nucleotide sequence ID" value="NZ_SBII01000005.1"/>
</dbReference>
<comment type="caution">
    <text evidence="1">The sequence shown here is derived from an EMBL/GenBank/DDBJ whole genome shotgun (WGS) entry which is preliminary data.</text>
</comment>
<dbReference type="OrthoDB" id="680421at2"/>
<organism evidence="1 2">
    <name type="scientific">Flavobacterium cerinum</name>
    <dbReference type="NCBI Taxonomy" id="2502784"/>
    <lineage>
        <taxon>Bacteria</taxon>
        <taxon>Pseudomonadati</taxon>
        <taxon>Bacteroidota</taxon>
        <taxon>Flavobacteriia</taxon>
        <taxon>Flavobacteriales</taxon>
        <taxon>Flavobacteriaceae</taxon>
        <taxon>Flavobacterium</taxon>
    </lineage>
</organism>
<evidence type="ECO:0000313" key="1">
    <source>
        <dbReference type="EMBL" id="RWX00456.1"/>
    </source>
</evidence>
<dbReference type="EMBL" id="SBII01000005">
    <property type="protein sequence ID" value="RWX00456.1"/>
    <property type="molecule type" value="Genomic_DNA"/>
</dbReference>
<accession>A0A444HB40</accession>
<dbReference type="InterPro" id="IPR018490">
    <property type="entry name" value="cNMP-bd_dom_sf"/>
</dbReference>